<dbReference type="AlphaFoldDB" id="G7GPA8"/>
<comment type="similarity">
    <text evidence="1">Belongs to the peptidase S1 family.</text>
</comment>
<dbReference type="GO" id="GO:0006508">
    <property type="term" value="P:proteolysis"/>
    <property type="evidence" value="ECO:0007669"/>
    <property type="project" value="UniProtKB-KW"/>
</dbReference>
<comment type="caution">
    <text evidence="8">The sequence shown here is derived from an EMBL/GenBank/DDBJ whole genome shotgun (WGS) entry which is preliminary data.</text>
</comment>
<keyword evidence="9" id="KW-1185">Reference proteome</keyword>
<dbReference type="Gene3D" id="2.40.10.10">
    <property type="entry name" value="Trypsin-like serine proteases"/>
    <property type="match status" value="2"/>
</dbReference>
<dbReference type="STRING" id="1075090.GOAMR_34_01000"/>
<dbReference type="SUPFAM" id="SSF50494">
    <property type="entry name" value="Trypsin-like serine proteases"/>
    <property type="match status" value="1"/>
</dbReference>
<keyword evidence="4" id="KW-0720">Serine protease</keyword>
<keyword evidence="5" id="KW-1015">Disulfide bond</keyword>
<evidence type="ECO:0000256" key="1">
    <source>
        <dbReference type="ARBA" id="ARBA00007664"/>
    </source>
</evidence>
<dbReference type="RefSeq" id="WP_005186500.1">
    <property type="nucleotide sequence ID" value="NZ_BAED01000034.1"/>
</dbReference>
<dbReference type="PRINTS" id="PR00861">
    <property type="entry name" value="ALYTICPTASE"/>
</dbReference>
<dbReference type="GO" id="GO:0004252">
    <property type="term" value="F:serine-type endopeptidase activity"/>
    <property type="evidence" value="ECO:0007669"/>
    <property type="project" value="InterPro"/>
</dbReference>
<evidence type="ECO:0000313" key="8">
    <source>
        <dbReference type="EMBL" id="GAB05433.1"/>
    </source>
</evidence>
<dbReference type="InterPro" id="IPR001316">
    <property type="entry name" value="Pept_S1A_streptogrisin"/>
</dbReference>
<gene>
    <name evidence="8" type="ORF">GOAMR_34_01000</name>
</gene>
<dbReference type="EMBL" id="BAED01000034">
    <property type="protein sequence ID" value="GAB05433.1"/>
    <property type="molecule type" value="Genomic_DNA"/>
</dbReference>
<protein>
    <submittedName>
        <fullName evidence="8">Peptidase S1 family protein</fullName>
    </submittedName>
</protein>
<feature type="domain" description="Peptidase S1" evidence="7">
    <location>
        <begin position="96"/>
        <end position="192"/>
    </location>
</feature>
<dbReference type="Proteomes" id="UP000006023">
    <property type="component" value="Unassembled WGS sequence"/>
</dbReference>
<evidence type="ECO:0000313" key="9">
    <source>
        <dbReference type="Proteomes" id="UP000006023"/>
    </source>
</evidence>
<keyword evidence="3" id="KW-0378">Hydrolase</keyword>
<dbReference type="Pfam" id="PF00089">
    <property type="entry name" value="Trypsin"/>
    <property type="match status" value="1"/>
</dbReference>
<dbReference type="InterPro" id="IPR043504">
    <property type="entry name" value="Peptidase_S1_PA_chymotrypsin"/>
</dbReference>
<sequence length="238" mass="23798">MPTASRILVALAGVLAVLIPTGLVSSPAQAAPGFTVGPGTAIVVDASAACTLAVAGHDKAGRLIGLSAGHCGNVGSKVALENRRSGVIGTIVAKNKQVDYSVINFNKAVVRGVRTVGKATVTSIGQHPAAGARVCKSGRTTGYSCGQVIENSPRSYETLSYVCAAPGDSGGPVIAGGKLVGILTGGAGVAIPFTNAGIIVECLHPAIPIYSPMIATKVSVVLDQLNYYGGYGAGFRPV</sequence>
<accession>G7GPA8</accession>
<dbReference type="CDD" id="cd21112">
    <property type="entry name" value="alphaLP-like"/>
    <property type="match status" value="1"/>
</dbReference>
<evidence type="ECO:0000259" key="7">
    <source>
        <dbReference type="Pfam" id="PF00089"/>
    </source>
</evidence>
<dbReference type="eggNOG" id="COG5640">
    <property type="taxonomic scope" value="Bacteria"/>
</dbReference>
<keyword evidence="2" id="KW-0645">Protease</keyword>
<name>G7GPA8_9ACTN</name>
<proteinExistence type="inferred from homology"/>
<dbReference type="InterPro" id="IPR001254">
    <property type="entry name" value="Trypsin_dom"/>
</dbReference>
<dbReference type="InterPro" id="IPR009003">
    <property type="entry name" value="Peptidase_S1_PA"/>
</dbReference>
<evidence type="ECO:0000256" key="2">
    <source>
        <dbReference type="ARBA" id="ARBA00022670"/>
    </source>
</evidence>
<evidence type="ECO:0000256" key="6">
    <source>
        <dbReference type="SAM" id="SignalP"/>
    </source>
</evidence>
<evidence type="ECO:0000256" key="4">
    <source>
        <dbReference type="ARBA" id="ARBA00022825"/>
    </source>
</evidence>
<feature type="chain" id="PRO_5003495350" evidence="6">
    <location>
        <begin position="31"/>
        <end position="238"/>
    </location>
</feature>
<keyword evidence="6" id="KW-0732">Signal</keyword>
<feature type="signal peptide" evidence="6">
    <location>
        <begin position="1"/>
        <end position="30"/>
    </location>
</feature>
<evidence type="ECO:0000256" key="3">
    <source>
        <dbReference type="ARBA" id="ARBA00022801"/>
    </source>
</evidence>
<reference evidence="8 9" key="1">
    <citation type="submission" date="2011-11" db="EMBL/GenBank/DDBJ databases">
        <title>Whole genome shotgun sequence of Gordonia amarae NBRC 15530.</title>
        <authorList>
            <person name="Takarada H."/>
            <person name="Hosoyama A."/>
            <person name="Tsuchikane K."/>
            <person name="Katsumata H."/>
            <person name="Yamazaki S."/>
            <person name="Fujita N."/>
        </authorList>
    </citation>
    <scope>NUCLEOTIDE SEQUENCE [LARGE SCALE GENOMIC DNA]</scope>
    <source>
        <strain evidence="8 9">NBRC 15530</strain>
    </source>
</reference>
<organism evidence="8 9">
    <name type="scientific">Gordonia amarae NBRC 15530</name>
    <dbReference type="NCBI Taxonomy" id="1075090"/>
    <lineage>
        <taxon>Bacteria</taxon>
        <taxon>Bacillati</taxon>
        <taxon>Actinomycetota</taxon>
        <taxon>Actinomycetes</taxon>
        <taxon>Mycobacteriales</taxon>
        <taxon>Gordoniaceae</taxon>
        <taxon>Gordonia</taxon>
    </lineage>
</organism>
<evidence type="ECO:0000256" key="5">
    <source>
        <dbReference type="ARBA" id="ARBA00023157"/>
    </source>
</evidence>